<evidence type="ECO:0000256" key="1">
    <source>
        <dbReference type="ARBA" id="ARBA00004613"/>
    </source>
</evidence>
<dbReference type="PRINTS" id="PR00722">
    <property type="entry name" value="CHYMOTRYPSIN"/>
</dbReference>
<protein>
    <submittedName>
        <fullName evidence="11">Putative transmembrane protease</fullName>
    </submittedName>
</protein>
<keyword evidence="7" id="KW-0865">Zymogen</keyword>
<dbReference type="Pfam" id="PF16030">
    <property type="entry name" value="GD_N"/>
    <property type="match status" value="2"/>
</dbReference>
<dbReference type="FunFam" id="2.40.10.10:FF:000146">
    <property type="entry name" value="Serine protease 53"/>
    <property type="match status" value="1"/>
</dbReference>
<proteinExistence type="inferred from homology"/>
<comment type="similarity">
    <text evidence="9">Belongs to the peptidase S1 family. CLIP subfamily.</text>
</comment>
<dbReference type="PANTHER" id="PTHR24260">
    <property type="match status" value="1"/>
</dbReference>
<evidence type="ECO:0000259" key="10">
    <source>
        <dbReference type="PROSITE" id="PS50240"/>
    </source>
</evidence>
<evidence type="ECO:0000256" key="3">
    <source>
        <dbReference type="ARBA" id="ARBA00022670"/>
    </source>
</evidence>
<keyword evidence="5" id="KW-0378">Hydrolase</keyword>
<dbReference type="InterPro" id="IPR009003">
    <property type="entry name" value="Peptidase_S1_PA"/>
</dbReference>
<dbReference type="PROSITE" id="PS00134">
    <property type="entry name" value="TRYPSIN_HIS"/>
    <property type="match status" value="1"/>
</dbReference>
<dbReference type="PANTHER" id="PTHR24260:SF136">
    <property type="entry name" value="GH08193P-RELATED"/>
    <property type="match status" value="1"/>
</dbReference>
<dbReference type="Gene3D" id="2.40.10.10">
    <property type="entry name" value="Trypsin-like serine proteases"/>
    <property type="match status" value="1"/>
</dbReference>
<dbReference type="GO" id="GO:0006508">
    <property type="term" value="P:proteolysis"/>
    <property type="evidence" value="ECO:0007669"/>
    <property type="project" value="UniProtKB-KW"/>
</dbReference>
<dbReference type="InterPro" id="IPR001254">
    <property type="entry name" value="Trypsin_dom"/>
</dbReference>
<dbReference type="InterPro" id="IPR031986">
    <property type="entry name" value="GD_N"/>
</dbReference>
<reference evidence="11" key="1">
    <citation type="submission" date="2018-01" db="EMBL/GenBank/DDBJ databases">
        <title>An insight into the sialome of Amazonian anophelines.</title>
        <authorList>
            <person name="Ribeiro J.M."/>
            <person name="Scarpassa V."/>
            <person name="Calvo E."/>
        </authorList>
    </citation>
    <scope>NUCLEOTIDE SEQUENCE</scope>
    <source>
        <tissue evidence="11">Salivary glands</tissue>
    </source>
</reference>
<name>A0A2M4BI72_9DIPT</name>
<organism evidence="11">
    <name type="scientific">Anopheles marajoara</name>
    <dbReference type="NCBI Taxonomy" id="58244"/>
    <lineage>
        <taxon>Eukaryota</taxon>
        <taxon>Metazoa</taxon>
        <taxon>Ecdysozoa</taxon>
        <taxon>Arthropoda</taxon>
        <taxon>Hexapoda</taxon>
        <taxon>Insecta</taxon>
        <taxon>Pterygota</taxon>
        <taxon>Neoptera</taxon>
        <taxon>Endopterygota</taxon>
        <taxon>Diptera</taxon>
        <taxon>Nematocera</taxon>
        <taxon>Culicoidea</taxon>
        <taxon>Culicidae</taxon>
        <taxon>Anophelinae</taxon>
        <taxon>Anopheles</taxon>
    </lineage>
</organism>
<accession>A0A2M4BI72</accession>
<sequence length="589" mass="66746">MWVPSGAVLTTFGRSYVTPRLAPARQTDRCSDLFTVDHENTYEKFYEGKLNLRPSVSLPYIQLVLQFDRKVELLTDYFQKSTDDYKTFHISNRTHSFPAGYNLQVPLSVAYESQKPVLTRIDLNGYTICPTTARTLGRSLPNTPAPILVNRSVQTWKNSSDDRTPQQFNSTCQAIQTAVVVSGGRWDAVMHLVADSTQHQAVIEIVFDHPIYILGNPFGEVTTEDSIRFRIENRTFIIAKDAEIELNFFVRFNQAGPVPDVAEINFNGRNHCQQRRRRIPNENGADTVRQRATTFATITDPFFGRETIEPMASTESRQEEDEWILDDTECATVVPSKENRVRSRIIGGIESGQGEHPWHVAIYLDDQYQCGGSIVAKRWILSAAHCLTRQNTNQTLAVEQFRVYTGIIDISQIEEYFYRTVESVIIHREYNPAIFTTDIGLLRLTRDIVYNSFIKPVCLYNRTVDISGFYGRDGKVTGWGFTRNGVVSNVLNYLEVPVVSQKMCSQKNVQFNVVLAVGESFCAGHADGNAVCNGDSGGGLVFAEGSRYYIRGIVSISAQRRNQLLCDPNQYSVFTDVSKFRNWIRQYIS</sequence>
<evidence type="ECO:0000256" key="4">
    <source>
        <dbReference type="ARBA" id="ARBA00022729"/>
    </source>
</evidence>
<keyword evidence="4" id="KW-0732">Signal</keyword>
<keyword evidence="11" id="KW-0472">Membrane</keyword>
<keyword evidence="3 11" id="KW-0645">Protease</keyword>
<dbReference type="PROSITE" id="PS50240">
    <property type="entry name" value="TRYPSIN_DOM"/>
    <property type="match status" value="1"/>
</dbReference>
<keyword evidence="6" id="KW-0720">Serine protease</keyword>
<dbReference type="CDD" id="cd00190">
    <property type="entry name" value="Tryp_SPc"/>
    <property type="match status" value="1"/>
</dbReference>
<dbReference type="InterPro" id="IPR018114">
    <property type="entry name" value="TRYPSIN_HIS"/>
</dbReference>
<dbReference type="GO" id="GO:0005576">
    <property type="term" value="C:extracellular region"/>
    <property type="evidence" value="ECO:0007669"/>
    <property type="project" value="UniProtKB-SubCell"/>
</dbReference>
<keyword evidence="2" id="KW-0964">Secreted</keyword>
<evidence type="ECO:0000256" key="5">
    <source>
        <dbReference type="ARBA" id="ARBA00022801"/>
    </source>
</evidence>
<dbReference type="EMBL" id="GGFJ01003591">
    <property type="protein sequence ID" value="MBW52732.1"/>
    <property type="molecule type" value="Transcribed_RNA"/>
</dbReference>
<evidence type="ECO:0000256" key="2">
    <source>
        <dbReference type="ARBA" id="ARBA00022525"/>
    </source>
</evidence>
<dbReference type="InterPro" id="IPR001314">
    <property type="entry name" value="Peptidase_S1A"/>
</dbReference>
<evidence type="ECO:0000256" key="6">
    <source>
        <dbReference type="ARBA" id="ARBA00022825"/>
    </source>
</evidence>
<evidence type="ECO:0000256" key="8">
    <source>
        <dbReference type="ARBA" id="ARBA00023157"/>
    </source>
</evidence>
<evidence type="ECO:0000313" key="11">
    <source>
        <dbReference type="EMBL" id="MBW52732.1"/>
    </source>
</evidence>
<dbReference type="InterPro" id="IPR051333">
    <property type="entry name" value="CLIP_Serine_Protease"/>
</dbReference>
<keyword evidence="11" id="KW-0812">Transmembrane</keyword>
<feature type="domain" description="Peptidase S1" evidence="10">
    <location>
        <begin position="345"/>
        <end position="589"/>
    </location>
</feature>
<dbReference type="Pfam" id="PF00089">
    <property type="entry name" value="Trypsin"/>
    <property type="match status" value="1"/>
</dbReference>
<dbReference type="GO" id="GO:0004252">
    <property type="term" value="F:serine-type endopeptidase activity"/>
    <property type="evidence" value="ECO:0007669"/>
    <property type="project" value="InterPro"/>
</dbReference>
<evidence type="ECO:0000256" key="7">
    <source>
        <dbReference type="ARBA" id="ARBA00023145"/>
    </source>
</evidence>
<dbReference type="AlphaFoldDB" id="A0A2M4BI72"/>
<evidence type="ECO:0000256" key="9">
    <source>
        <dbReference type="ARBA" id="ARBA00024195"/>
    </source>
</evidence>
<dbReference type="InterPro" id="IPR043504">
    <property type="entry name" value="Peptidase_S1_PA_chymotrypsin"/>
</dbReference>
<dbReference type="SUPFAM" id="SSF50494">
    <property type="entry name" value="Trypsin-like serine proteases"/>
    <property type="match status" value="1"/>
</dbReference>
<comment type="subcellular location">
    <subcellularLocation>
        <location evidence="1">Secreted</location>
    </subcellularLocation>
</comment>
<dbReference type="SMART" id="SM00020">
    <property type="entry name" value="Tryp_SPc"/>
    <property type="match status" value="1"/>
</dbReference>
<keyword evidence="8" id="KW-1015">Disulfide bond</keyword>